<reference evidence="1" key="2">
    <citation type="submission" date="2020-09" db="EMBL/GenBank/DDBJ databases">
        <authorList>
            <person name="Sun Q."/>
            <person name="Kim S."/>
        </authorList>
    </citation>
    <scope>NUCLEOTIDE SEQUENCE</scope>
    <source>
        <strain evidence="1">KCTC 32296</strain>
    </source>
</reference>
<keyword evidence="2" id="KW-1185">Reference proteome</keyword>
<dbReference type="RefSeq" id="WP_189484642.1">
    <property type="nucleotide sequence ID" value="NZ_BMZB01000001.1"/>
</dbReference>
<dbReference type="EMBL" id="BMZB01000001">
    <property type="protein sequence ID" value="GGZ21959.1"/>
    <property type="molecule type" value="Genomic_DNA"/>
</dbReference>
<accession>A0A918UMV7</accession>
<evidence type="ECO:0000313" key="2">
    <source>
        <dbReference type="Proteomes" id="UP000662572"/>
    </source>
</evidence>
<protein>
    <submittedName>
        <fullName evidence="1">Uncharacterized protein</fullName>
    </submittedName>
</protein>
<proteinExistence type="predicted"/>
<dbReference type="Proteomes" id="UP000662572">
    <property type="component" value="Unassembled WGS sequence"/>
</dbReference>
<name>A0A918UMV7_9CAUL</name>
<dbReference type="AlphaFoldDB" id="A0A918UMV7"/>
<gene>
    <name evidence="1" type="ORF">GCM10011273_03450</name>
</gene>
<organism evidence="1 2">
    <name type="scientific">Asticcacaulis endophyticus</name>
    <dbReference type="NCBI Taxonomy" id="1395890"/>
    <lineage>
        <taxon>Bacteria</taxon>
        <taxon>Pseudomonadati</taxon>
        <taxon>Pseudomonadota</taxon>
        <taxon>Alphaproteobacteria</taxon>
        <taxon>Caulobacterales</taxon>
        <taxon>Caulobacteraceae</taxon>
        <taxon>Asticcacaulis</taxon>
    </lineage>
</organism>
<reference evidence="1" key="1">
    <citation type="journal article" date="2014" name="Int. J. Syst. Evol. Microbiol.">
        <title>Complete genome sequence of Corynebacterium casei LMG S-19264T (=DSM 44701T), isolated from a smear-ripened cheese.</title>
        <authorList>
            <consortium name="US DOE Joint Genome Institute (JGI-PGF)"/>
            <person name="Walter F."/>
            <person name="Albersmeier A."/>
            <person name="Kalinowski J."/>
            <person name="Ruckert C."/>
        </authorList>
    </citation>
    <scope>NUCLEOTIDE SEQUENCE</scope>
    <source>
        <strain evidence="1">KCTC 32296</strain>
    </source>
</reference>
<sequence>MPSEIDTIIRVIEARIIGATESLEAIHPGQPGIGTLPQMILRDIAAYRSILSDINIIAGRVPVQGA</sequence>
<comment type="caution">
    <text evidence="1">The sequence shown here is derived from an EMBL/GenBank/DDBJ whole genome shotgun (WGS) entry which is preliminary data.</text>
</comment>
<evidence type="ECO:0000313" key="1">
    <source>
        <dbReference type="EMBL" id="GGZ21959.1"/>
    </source>
</evidence>